<gene>
    <name evidence="1" type="ORF">L1987_43266</name>
</gene>
<name>A0ACB9GL97_9ASTR</name>
<organism evidence="1 2">
    <name type="scientific">Smallanthus sonchifolius</name>
    <dbReference type="NCBI Taxonomy" id="185202"/>
    <lineage>
        <taxon>Eukaryota</taxon>
        <taxon>Viridiplantae</taxon>
        <taxon>Streptophyta</taxon>
        <taxon>Embryophyta</taxon>
        <taxon>Tracheophyta</taxon>
        <taxon>Spermatophyta</taxon>
        <taxon>Magnoliopsida</taxon>
        <taxon>eudicotyledons</taxon>
        <taxon>Gunneridae</taxon>
        <taxon>Pentapetalae</taxon>
        <taxon>asterids</taxon>
        <taxon>campanulids</taxon>
        <taxon>Asterales</taxon>
        <taxon>Asteraceae</taxon>
        <taxon>Asteroideae</taxon>
        <taxon>Heliantheae alliance</taxon>
        <taxon>Millerieae</taxon>
        <taxon>Smallanthus</taxon>
    </lineage>
</organism>
<dbReference type="EMBL" id="CM042031">
    <property type="protein sequence ID" value="KAI3784172.1"/>
    <property type="molecule type" value="Genomic_DNA"/>
</dbReference>
<evidence type="ECO:0000313" key="2">
    <source>
        <dbReference type="Proteomes" id="UP001056120"/>
    </source>
</evidence>
<proteinExistence type="predicted"/>
<reference evidence="2" key="1">
    <citation type="journal article" date="2022" name="Mol. Ecol. Resour.">
        <title>The genomes of chicory, endive, great burdock and yacon provide insights into Asteraceae palaeo-polyploidization history and plant inulin production.</title>
        <authorList>
            <person name="Fan W."/>
            <person name="Wang S."/>
            <person name="Wang H."/>
            <person name="Wang A."/>
            <person name="Jiang F."/>
            <person name="Liu H."/>
            <person name="Zhao H."/>
            <person name="Xu D."/>
            <person name="Zhang Y."/>
        </authorList>
    </citation>
    <scope>NUCLEOTIDE SEQUENCE [LARGE SCALE GENOMIC DNA]</scope>
    <source>
        <strain evidence="2">cv. Yunnan</strain>
    </source>
</reference>
<keyword evidence="2" id="KW-1185">Reference proteome</keyword>
<dbReference type="Proteomes" id="UP001056120">
    <property type="component" value="Linkage Group LG14"/>
</dbReference>
<evidence type="ECO:0000313" key="1">
    <source>
        <dbReference type="EMBL" id="KAI3784172.1"/>
    </source>
</evidence>
<accession>A0ACB9GL97</accession>
<protein>
    <submittedName>
        <fullName evidence="1">Uncharacterized protein</fullName>
    </submittedName>
</protein>
<comment type="caution">
    <text evidence="1">The sequence shown here is derived from an EMBL/GenBank/DDBJ whole genome shotgun (WGS) entry which is preliminary data.</text>
</comment>
<sequence>MWRCDSSGSELGYNREPGNRLRRMQLCGAVVVHGRLRLRLDEEDDGGARRTKFFGRSPKVMMSNRTVMSLRCVECPDEGATKRLFGLAGVVVKIAGTQAVDAGTPSYRSLSIPYCLR</sequence>
<reference evidence="1 2" key="2">
    <citation type="journal article" date="2022" name="Mol. Ecol. Resour.">
        <title>The genomes of chicory, endive, great burdock and yacon provide insights into Asteraceae paleo-polyploidization history and plant inulin production.</title>
        <authorList>
            <person name="Fan W."/>
            <person name="Wang S."/>
            <person name="Wang H."/>
            <person name="Wang A."/>
            <person name="Jiang F."/>
            <person name="Liu H."/>
            <person name="Zhao H."/>
            <person name="Xu D."/>
            <person name="Zhang Y."/>
        </authorList>
    </citation>
    <scope>NUCLEOTIDE SEQUENCE [LARGE SCALE GENOMIC DNA]</scope>
    <source>
        <strain evidence="2">cv. Yunnan</strain>
        <tissue evidence="1">Leaves</tissue>
    </source>
</reference>